<dbReference type="Pfam" id="PF13565">
    <property type="entry name" value="HTH_32"/>
    <property type="match status" value="1"/>
</dbReference>
<sequence>MAGVYKLDITETEADLKQRLRHAKTASDKERLQLLYLLQSGQAKTVQDAATLLARHRITVQKWLHLYRAGGLAAMLAHKARTGRRQSIPQWAQDALNRRLHESEGFNSYGEICQWLETQLGISAPYKTVHQLVHYRLKAAPKVARPVSVENADARVEAYKKTG</sequence>
<dbReference type="EMBL" id="CADCTY010002095">
    <property type="protein sequence ID" value="CAA9404220.1"/>
    <property type="molecule type" value="Genomic_DNA"/>
</dbReference>
<gene>
    <name evidence="1" type="ORF">AVDCRST_MAG94-6075</name>
</gene>
<dbReference type="SUPFAM" id="SSF46689">
    <property type="entry name" value="Homeodomain-like"/>
    <property type="match status" value="1"/>
</dbReference>
<protein>
    <submittedName>
        <fullName evidence="1">Uncharacterized protein</fullName>
    </submittedName>
</protein>
<accession>A0A6J4P5N9</accession>
<reference evidence="1" key="1">
    <citation type="submission" date="2020-02" db="EMBL/GenBank/DDBJ databases">
        <authorList>
            <person name="Meier V. D."/>
        </authorList>
    </citation>
    <scope>NUCLEOTIDE SEQUENCE</scope>
    <source>
        <strain evidence="1">AVDCRST_MAG94</strain>
    </source>
</reference>
<dbReference type="InterPro" id="IPR009057">
    <property type="entry name" value="Homeodomain-like_sf"/>
</dbReference>
<organism evidence="1">
    <name type="scientific">uncultured Leptolyngbya sp</name>
    <dbReference type="NCBI Taxonomy" id="332963"/>
    <lineage>
        <taxon>Bacteria</taxon>
        <taxon>Bacillati</taxon>
        <taxon>Cyanobacteriota</taxon>
        <taxon>Cyanophyceae</taxon>
        <taxon>Leptolyngbyales</taxon>
        <taxon>Leptolyngbyaceae</taxon>
        <taxon>Leptolyngbya group</taxon>
        <taxon>Leptolyngbya</taxon>
        <taxon>environmental samples</taxon>
    </lineage>
</organism>
<evidence type="ECO:0000313" key="1">
    <source>
        <dbReference type="EMBL" id="CAA9404220.1"/>
    </source>
</evidence>
<dbReference type="AlphaFoldDB" id="A0A6J4P5N9"/>
<name>A0A6J4P5N9_9CYAN</name>
<proteinExistence type="predicted"/>